<evidence type="ECO:0000313" key="15">
    <source>
        <dbReference type="EMBL" id="MBO1265954.1"/>
    </source>
</evidence>
<evidence type="ECO:0000256" key="3">
    <source>
        <dbReference type="ARBA" id="ARBA00022741"/>
    </source>
</evidence>
<evidence type="ECO:0000256" key="13">
    <source>
        <dbReference type="ARBA" id="ARBA00038058"/>
    </source>
</evidence>
<evidence type="ECO:0000256" key="5">
    <source>
        <dbReference type="ARBA" id="ARBA00022801"/>
    </source>
</evidence>
<evidence type="ECO:0000256" key="11">
    <source>
        <dbReference type="ARBA" id="ARBA00023204"/>
    </source>
</evidence>
<comment type="similarity">
    <text evidence="13">Belongs to the helicase family. DinG subfamily.</text>
</comment>
<dbReference type="GO" id="GO:0003678">
    <property type="term" value="F:DNA helicase activity"/>
    <property type="evidence" value="ECO:0007669"/>
    <property type="project" value="InterPro"/>
</dbReference>
<evidence type="ECO:0000256" key="6">
    <source>
        <dbReference type="ARBA" id="ARBA00022806"/>
    </source>
</evidence>
<dbReference type="InterPro" id="IPR045028">
    <property type="entry name" value="DinG/Rad3-like"/>
</dbReference>
<keyword evidence="8" id="KW-0408">Iron</keyword>
<keyword evidence="4" id="KW-0227">DNA damage</keyword>
<dbReference type="SMART" id="SM00488">
    <property type="entry name" value="DEXDc2"/>
    <property type="match status" value="1"/>
</dbReference>
<accession>A0A939HB75</accession>
<evidence type="ECO:0000256" key="8">
    <source>
        <dbReference type="ARBA" id="ARBA00023004"/>
    </source>
</evidence>
<dbReference type="GO" id="GO:0006281">
    <property type="term" value="P:DNA repair"/>
    <property type="evidence" value="ECO:0007669"/>
    <property type="project" value="UniProtKB-KW"/>
</dbReference>
<dbReference type="InterPro" id="IPR006554">
    <property type="entry name" value="Helicase-like_DEXD_c2"/>
</dbReference>
<keyword evidence="7" id="KW-0067">ATP-binding</keyword>
<evidence type="ECO:0000256" key="7">
    <source>
        <dbReference type="ARBA" id="ARBA00022840"/>
    </source>
</evidence>
<reference evidence="15" key="1">
    <citation type="submission" date="2021-03" db="EMBL/GenBank/DDBJ databases">
        <title>Proteiniclasticum marinus sp. nov., isolated from tidal flat sediment.</title>
        <authorList>
            <person name="Namirimu T."/>
            <person name="Yang J.-A."/>
            <person name="Yang S.-H."/>
            <person name="Kim Y.-J."/>
            <person name="Kwon K.K."/>
        </authorList>
    </citation>
    <scope>NUCLEOTIDE SEQUENCE</scope>
    <source>
        <strain evidence="15">SCR006</strain>
    </source>
</reference>
<evidence type="ECO:0000256" key="1">
    <source>
        <dbReference type="ARBA" id="ARBA00022485"/>
    </source>
</evidence>
<dbReference type="GO" id="GO:0051539">
    <property type="term" value="F:4 iron, 4 sulfur cluster binding"/>
    <property type="evidence" value="ECO:0007669"/>
    <property type="project" value="UniProtKB-KW"/>
</dbReference>
<dbReference type="Pfam" id="PF13307">
    <property type="entry name" value="Helicase_C_2"/>
    <property type="match status" value="1"/>
</dbReference>
<dbReference type="RefSeq" id="WP_207600469.1">
    <property type="nucleotide sequence ID" value="NZ_JAFNJU010000010.1"/>
</dbReference>
<name>A0A939HB75_9CLOT</name>
<keyword evidence="12" id="KW-0413">Isomerase</keyword>
<keyword evidence="11" id="KW-0234">DNA repair</keyword>
<dbReference type="GO" id="GO:0005524">
    <property type="term" value="F:ATP binding"/>
    <property type="evidence" value="ECO:0007669"/>
    <property type="project" value="UniProtKB-KW"/>
</dbReference>
<organism evidence="15 16">
    <name type="scientific">Proteiniclasticum aestuarii</name>
    <dbReference type="NCBI Taxonomy" id="2817862"/>
    <lineage>
        <taxon>Bacteria</taxon>
        <taxon>Bacillati</taxon>
        <taxon>Bacillota</taxon>
        <taxon>Clostridia</taxon>
        <taxon>Eubacteriales</taxon>
        <taxon>Clostridiaceae</taxon>
        <taxon>Proteiniclasticum</taxon>
    </lineage>
</organism>
<dbReference type="PANTHER" id="PTHR11472:SF34">
    <property type="entry name" value="REGULATOR OF TELOMERE ELONGATION HELICASE 1"/>
    <property type="match status" value="1"/>
</dbReference>
<evidence type="ECO:0000313" key="16">
    <source>
        <dbReference type="Proteomes" id="UP000664218"/>
    </source>
</evidence>
<dbReference type="InterPro" id="IPR006555">
    <property type="entry name" value="ATP-dep_Helicase_C"/>
</dbReference>
<proteinExistence type="inferred from homology"/>
<dbReference type="InterPro" id="IPR014013">
    <property type="entry name" value="Helic_SF1/SF2_ATP-bd_DinG/Rad3"/>
</dbReference>
<dbReference type="Gene3D" id="1.10.30.20">
    <property type="entry name" value="Bacterial XPD DNA helicase, FeS cluster domain"/>
    <property type="match status" value="1"/>
</dbReference>
<dbReference type="GO" id="GO:0016818">
    <property type="term" value="F:hydrolase activity, acting on acid anhydrides, in phosphorus-containing anhydrides"/>
    <property type="evidence" value="ECO:0007669"/>
    <property type="project" value="InterPro"/>
</dbReference>
<dbReference type="SUPFAM" id="SSF52540">
    <property type="entry name" value="P-loop containing nucleoside triphosphate hydrolases"/>
    <property type="match status" value="2"/>
</dbReference>
<dbReference type="Gene3D" id="1.10.275.40">
    <property type="match status" value="1"/>
</dbReference>
<dbReference type="InterPro" id="IPR010614">
    <property type="entry name" value="RAD3-like_helicase_DEAD"/>
</dbReference>
<dbReference type="Gene3D" id="3.40.50.300">
    <property type="entry name" value="P-loop containing nucleotide triphosphate hydrolases"/>
    <property type="match status" value="2"/>
</dbReference>
<evidence type="ECO:0000256" key="9">
    <source>
        <dbReference type="ARBA" id="ARBA00023014"/>
    </source>
</evidence>
<dbReference type="AlphaFoldDB" id="A0A939HB75"/>
<keyword evidence="5" id="KW-0378">Hydrolase</keyword>
<dbReference type="GO" id="GO:0003677">
    <property type="term" value="F:DNA binding"/>
    <property type="evidence" value="ECO:0007669"/>
    <property type="project" value="UniProtKB-KW"/>
</dbReference>
<keyword evidence="16" id="KW-1185">Reference proteome</keyword>
<dbReference type="EMBL" id="JAFNJU010000010">
    <property type="protein sequence ID" value="MBO1265954.1"/>
    <property type="molecule type" value="Genomic_DNA"/>
</dbReference>
<dbReference type="GO" id="GO:0046872">
    <property type="term" value="F:metal ion binding"/>
    <property type="evidence" value="ECO:0007669"/>
    <property type="project" value="UniProtKB-KW"/>
</dbReference>
<dbReference type="SMART" id="SM00491">
    <property type="entry name" value="HELICc2"/>
    <property type="match status" value="1"/>
</dbReference>
<dbReference type="Gene3D" id="3.90.320.10">
    <property type="match status" value="1"/>
</dbReference>
<dbReference type="InterPro" id="IPR011604">
    <property type="entry name" value="PDDEXK-like_dom_sf"/>
</dbReference>
<keyword evidence="6 15" id="KW-0347">Helicase</keyword>
<evidence type="ECO:0000259" key="14">
    <source>
        <dbReference type="PROSITE" id="PS51193"/>
    </source>
</evidence>
<keyword evidence="1" id="KW-0004">4Fe-4S</keyword>
<dbReference type="InterPro" id="IPR027417">
    <property type="entry name" value="P-loop_NTPase"/>
</dbReference>
<dbReference type="PROSITE" id="PS51193">
    <property type="entry name" value="HELICASE_ATP_BIND_2"/>
    <property type="match status" value="1"/>
</dbReference>
<evidence type="ECO:0000256" key="12">
    <source>
        <dbReference type="ARBA" id="ARBA00023235"/>
    </source>
</evidence>
<dbReference type="InterPro" id="IPR042493">
    <property type="entry name" value="XPD_DNA_FeS"/>
</dbReference>
<keyword evidence="9" id="KW-0411">Iron-sulfur</keyword>
<gene>
    <name evidence="15" type="ORF">J3A84_13020</name>
</gene>
<evidence type="ECO:0000256" key="4">
    <source>
        <dbReference type="ARBA" id="ARBA00022763"/>
    </source>
</evidence>
<comment type="caution">
    <text evidence="15">The sequence shown here is derived from an EMBL/GenBank/DDBJ whole genome shotgun (WGS) entry which is preliminary data.</text>
</comment>
<dbReference type="Proteomes" id="UP000664218">
    <property type="component" value="Unassembled WGS sequence"/>
</dbReference>
<dbReference type="Pfam" id="PF06733">
    <property type="entry name" value="DEAD_2"/>
    <property type="match status" value="1"/>
</dbReference>
<evidence type="ECO:0000256" key="10">
    <source>
        <dbReference type="ARBA" id="ARBA00023125"/>
    </source>
</evidence>
<keyword evidence="2" id="KW-0479">Metal-binding</keyword>
<protein>
    <submittedName>
        <fullName evidence="15">ATP-dependent DNA helicase</fullName>
    </submittedName>
</protein>
<dbReference type="PANTHER" id="PTHR11472">
    <property type="entry name" value="DNA REPAIR DEAD HELICASE RAD3/XP-D SUBFAMILY MEMBER"/>
    <property type="match status" value="1"/>
</dbReference>
<keyword evidence="10" id="KW-0238">DNA-binding</keyword>
<feature type="domain" description="Helicase ATP-binding" evidence="14">
    <location>
        <begin position="182"/>
        <end position="438"/>
    </location>
</feature>
<sequence>MIDIKISVRNIIEFVHRYGDIVSSTMGASPQRMEEGTRAHVKIQKDRQKENASYEKEQYLKYEILFEDIRFTVDGRADGMVRGSYIEEIKSTYTPLEDVDEDFNRLYWAQVMFYGFMYMEEHKTENILLLLTYFNLDTEVSKTFEKTFTYEELKTFVTETIEEYLQYVREDARWKKERNESLKELKFPFLNYRTGQRELAVDVYRTLRQGGKLFAKAPTGIGKTISTLFPAVKAIGEGEADRIFYLTAKGTLKTVAEEAVEIIRNKGGSVKFLTITSKEKVCLNDEVNCNPDKCTFAEGHYDRINACILDILKKESSYSKEMILSYARKYRVCPFELSLDLSYFSDLIICDYNYVFDPRVYLRRFFVDVRENYIFLVDEAHNLVDRSRDMYSALLTKDMVMEAKKAGEKFSYLKRSLTKVNKKFIEIRKVLEEKGGKQHYFGVSDDLIFTLKDFLMAFEIFQKEVREDFEGREKILDLFFAVNSFLNIAELYNDGYVTYEENSGSNVIIKLFCVYPRDLLIDVFKRAKASILFSATLSPMSYYFDVLGGEEADYRKTLGSPFPKENLQVYLDRGIDTRYRKREESFSGISENIHKMVSGKKGNYIAFFPSYKYMRDVHEIFMEKYGDFFETYIQEPSLGEKERDEVLSLFYAEREKSFVAFMVLGGIFSEGIDLAGEALIGTSVVGVGYPQVSYERDLIKDYFARDNLGFEYAYIYPGINRVLQAAGRVIRSETDQGLVLLMDLRYSWAQYKHLLPEEWLPLRDWKNQNQ</sequence>
<evidence type="ECO:0000256" key="2">
    <source>
        <dbReference type="ARBA" id="ARBA00022723"/>
    </source>
</evidence>
<keyword evidence="3" id="KW-0547">Nucleotide-binding</keyword>